<organism evidence="2 3">
    <name type="scientific">Leptotrichia trevisanii</name>
    <dbReference type="NCBI Taxonomy" id="109328"/>
    <lineage>
        <taxon>Bacteria</taxon>
        <taxon>Fusobacteriati</taxon>
        <taxon>Fusobacteriota</taxon>
        <taxon>Fusobacteriia</taxon>
        <taxon>Fusobacteriales</taxon>
        <taxon>Leptotrichiaceae</taxon>
        <taxon>Leptotrichia</taxon>
    </lineage>
</organism>
<dbReference type="RefSeq" id="WP_146997498.1">
    <property type="nucleotide sequence ID" value="NZ_AP019840.1"/>
</dbReference>
<feature type="coiled-coil region" evidence="1">
    <location>
        <begin position="69"/>
        <end position="96"/>
    </location>
</feature>
<name>A0A510KRQ8_9FUSO</name>
<keyword evidence="1" id="KW-0175">Coiled coil</keyword>
<feature type="coiled-coil region" evidence="1">
    <location>
        <begin position="13"/>
        <end position="40"/>
    </location>
</feature>
<sequence>MRIYYKKMDECKFKKLKKLRESAKRRLEKIEEKINKEEHTKATMMAIEATKKSEIARIKEMLYESAKKNTFLDMEHEEYEEKLRKVLREYLEFLEENYL</sequence>
<evidence type="ECO:0000313" key="2">
    <source>
        <dbReference type="EMBL" id="BBM53371.1"/>
    </source>
</evidence>
<gene>
    <name evidence="2" type="ORF">JMUB3935_2358</name>
</gene>
<protein>
    <submittedName>
        <fullName evidence="2">Uncharacterized protein</fullName>
    </submittedName>
</protein>
<evidence type="ECO:0000313" key="3">
    <source>
        <dbReference type="Proteomes" id="UP000321378"/>
    </source>
</evidence>
<dbReference type="STRING" id="1122173.GCA_000482505_02397"/>
<proteinExistence type="predicted"/>
<dbReference type="EMBL" id="AP019840">
    <property type="protein sequence ID" value="BBM53371.1"/>
    <property type="molecule type" value="Genomic_DNA"/>
</dbReference>
<evidence type="ECO:0000256" key="1">
    <source>
        <dbReference type="SAM" id="Coils"/>
    </source>
</evidence>
<reference evidence="2 3" key="1">
    <citation type="submission" date="2019-07" db="EMBL/GenBank/DDBJ databases">
        <title>Complete Genome Sequence of Leptotrichia trevisanii Strain JMUB3935.</title>
        <authorList>
            <person name="Watanabe S."/>
            <person name="Cui L."/>
        </authorList>
    </citation>
    <scope>NUCLEOTIDE SEQUENCE [LARGE SCALE GENOMIC DNA]</scope>
    <source>
        <strain evidence="2 3">JMUB3935</strain>
    </source>
</reference>
<accession>A0A510KRQ8</accession>
<dbReference type="Proteomes" id="UP000321378">
    <property type="component" value="Chromosome"/>
</dbReference>
<dbReference type="AlphaFoldDB" id="A0A510KRQ8"/>